<evidence type="ECO:0000256" key="1">
    <source>
        <dbReference type="SAM" id="MobiDB-lite"/>
    </source>
</evidence>
<comment type="caution">
    <text evidence="2">The sequence shown here is derived from an EMBL/GenBank/DDBJ whole genome shotgun (WGS) entry which is preliminary data.</text>
</comment>
<evidence type="ECO:0000313" key="2">
    <source>
        <dbReference type="EMBL" id="CAG8236906.1"/>
    </source>
</evidence>
<feature type="region of interest" description="Disordered" evidence="1">
    <location>
        <begin position="1"/>
        <end position="101"/>
    </location>
</feature>
<protein>
    <submittedName>
        <fullName evidence="2">Uncharacterized protein</fullName>
    </submittedName>
</protein>
<dbReference type="EMBL" id="CAJVNV010000555">
    <property type="protein sequence ID" value="CAG8236906.1"/>
    <property type="molecule type" value="Genomic_DNA"/>
</dbReference>
<sequence length="216" mass="23322">MADPEDGDDLFADLYDADESTNRTTAAAEAPKPTDVGATNPAPAGDGVGQDFAPAPVSTYESHPAQPSEFDPGYHNGSGNAYGTPATIQAPPPVETESHGTGIKEDGLGDANCYSWVRLQFWVQEGVSYLRVKISLGCGVWAIRGNFHRLVDSACVSALEGRENKMRARRPINIYVRGTPLHNNQRPPKSTDQIGILQHLLHGIQRRLKGHIARSP</sequence>
<reference evidence="2" key="1">
    <citation type="submission" date="2021-07" db="EMBL/GenBank/DDBJ databases">
        <authorList>
            <person name="Branca A.L. A."/>
        </authorList>
    </citation>
    <scope>NUCLEOTIDE SEQUENCE</scope>
</reference>
<name>A0A9W4N343_PENNA</name>
<dbReference type="OrthoDB" id="3872446at2759"/>
<evidence type="ECO:0000313" key="3">
    <source>
        <dbReference type="Proteomes" id="UP001153461"/>
    </source>
</evidence>
<dbReference type="Proteomes" id="UP001153461">
    <property type="component" value="Unassembled WGS sequence"/>
</dbReference>
<gene>
    <name evidence="2" type="ORF">PNAL_LOCUS8385</name>
</gene>
<feature type="compositionally biased region" description="Acidic residues" evidence="1">
    <location>
        <begin position="1"/>
        <end position="19"/>
    </location>
</feature>
<organism evidence="2 3">
    <name type="scientific">Penicillium nalgiovense</name>
    <dbReference type="NCBI Taxonomy" id="60175"/>
    <lineage>
        <taxon>Eukaryota</taxon>
        <taxon>Fungi</taxon>
        <taxon>Dikarya</taxon>
        <taxon>Ascomycota</taxon>
        <taxon>Pezizomycotina</taxon>
        <taxon>Eurotiomycetes</taxon>
        <taxon>Eurotiomycetidae</taxon>
        <taxon>Eurotiales</taxon>
        <taxon>Aspergillaceae</taxon>
        <taxon>Penicillium</taxon>
    </lineage>
</organism>
<proteinExistence type="predicted"/>
<dbReference type="AlphaFoldDB" id="A0A9W4N343"/>
<accession>A0A9W4N343</accession>